<dbReference type="GO" id="GO:0005634">
    <property type="term" value="C:nucleus"/>
    <property type="evidence" value="ECO:0007669"/>
    <property type="project" value="UniProtKB-SubCell"/>
</dbReference>
<dbReference type="InterPro" id="IPR009057">
    <property type="entry name" value="Homeodomain-like_sf"/>
</dbReference>
<evidence type="ECO:0000256" key="3">
    <source>
        <dbReference type="ARBA" id="ARBA00023125"/>
    </source>
</evidence>
<dbReference type="InterPro" id="IPR001005">
    <property type="entry name" value="SANT/Myb"/>
</dbReference>
<feature type="domain" description="HTH myb-type" evidence="7">
    <location>
        <begin position="322"/>
        <end position="375"/>
    </location>
</feature>
<evidence type="ECO:0000313" key="9">
    <source>
        <dbReference type="Proteomes" id="UP000247498"/>
    </source>
</evidence>
<dbReference type="PROSITE" id="PS50090">
    <property type="entry name" value="MYB_LIKE"/>
    <property type="match status" value="1"/>
</dbReference>
<dbReference type="PANTHER" id="PTHR46267:SF15">
    <property type="entry name" value="WINGED HELIX-TURN-HELIX TRANSCRIPTION REPRESSOR DNA-BINDING PROTEIN-RELATED"/>
    <property type="match status" value="1"/>
</dbReference>
<dbReference type="InterPro" id="IPR044597">
    <property type="entry name" value="SMH1-6"/>
</dbReference>
<comment type="caution">
    <text evidence="8">The sequence shown here is derived from an EMBL/GenBank/DDBJ whole genome shotgun (WGS) entry which is preliminary data.</text>
</comment>
<dbReference type="InterPro" id="IPR017930">
    <property type="entry name" value="Myb_dom"/>
</dbReference>
<feature type="region of interest" description="Disordered" evidence="5">
    <location>
        <begin position="1"/>
        <end position="74"/>
    </location>
</feature>
<evidence type="ECO:0000259" key="7">
    <source>
        <dbReference type="PROSITE" id="PS51294"/>
    </source>
</evidence>
<evidence type="ECO:0000256" key="4">
    <source>
        <dbReference type="ARBA" id="ARBA00023242"/>
    </source>
</evidence>
<dbReference type="PANTHER" id="PTHR46267">
    <property type="entry name" value="SINGLE MYB HISTONE 4"/>
    <property type="match status" value="1"/>
</dbReference>
<keyword evidence="4" id="KW-0539">Nucleus</keyword>
<dbReference type="Pfam" id="PF00249">
    <property type="entry name" value="Myb_DNA-binding"/>
    <property type="match status" value="1"/>
</dbReference>
<dbReference type="Gene3D" id="1.10.10.60">
    <property type="entry name" value="Homeodomain-like"/>
    <property type="match status" value="1"/>
</dbReference>
<evidence type="ECO:0000259" key="6">
    <source>
        <dbReference type="PROSITE" id="PS50090"/>
    </source>
</evidence>
<evidence type="ECO:0000256" key="1">
    <source>
        <dbReference type="ARBA" id="ARBA00004123"/>
    </source>
</evidence>
<dbReference type="InParanoid" id="A0A2V0PLA8"/>
<proteinExistence type="predicted"/>
<accession>A0A2V0PLA8</accession>
<keyword evidence="2" id="KW-0158">Chromosome</keyword>
<keyword evidence="9" id="KW-1185">Reference proteome</keyword>
<feature type="compositionally biased region" description="Basic and acidic residues" evidence="5">
    <location>
        <begin position="1"/>
        <end position="17"/>
    </location>
</feature>
<dbReference type="AlphaFoldDB" id="A0A2V0PLA8"/>
<sequence>MRDKGRKGDKGARRPRDDEDPDFRLGSGGAAAGAAPPAAARRKAQPPPRGADSGDDTQAGRSPRGARAAEAQPPLPIDEAMIAAAALGDLQDPTVAIPLDPNAVISDPGMLSAIVANGMADAGGPIMLGPDGQPLGAMTLATEDLEQLQGGIFTMDGRGLVPHPLDAHERLQMEGIRKGDMQALQAAKRAGTLITLAFSVELPPELQDVDMGARAGIIEAPASADVSQLKRLFFYAAHNQLLPALQVLVAEDGAEMAERDEGGSPVPISAYGVADGGHVTLRIVIPDDVDDLPLVDEAIASSSYRAVVGHGGSRGGGGGGGRKTRWTPEQIDALVEGVEKHGLSAWRAIVQDPRLGGKNNMQCKDKFRNLCLTIIQGRPERGLSLDWQLKERVRHLIEEEHIRF</sequence>
<evidence type="ECO:0000256" key="2">
    <source>
        <dbReference type="ARBA" id="ARBA00022454"/>
    </source>
</evidence>
<organism evidence="8 9">
    <name type="scientific">Raphidocelis subcapitata</name>
    <dbReference type="NCBI Taxonomy" id="307507"/>
    <lineage>
        <taxon>Eukaryota</taxon>
        <taxon>Viridiplantae</taxon>
        <taxon>Chlorophyta</taxon>
        <taxon>core chlorophytes</taxon>
        <taxon>Chlorophyceae</taxon>
        <taxon>CS clade</taxon>
        <taxon>Sphaeropleales</taxon>
        <taxon>Selenastraceae</taxon>
        <taxon>Raphidocelis</taxon>
    </lineage>
</organism>
<dbReference type="GO" id="GO:0003691">
    <property type="term" value="F:double-stranded telomeric DNA binding"/>
    <property type="evidence" value="ECO:0007669"/>
    <property type="project" value="InterPro"/>
</dbReference>
<dbReference type="SUPFAM" id="SSF46689">
    <property type="entry name" value="Homeodomain-like"/>
    <property type="match status" value="1"/>
</dbReference>
<name>A0A2V0PLA8_9CHLO</name>
<reference evidence="8 9" key="1">
    <citation type="journal article" date="2018" name="Sci. Rep.">
        <title>Raphidocelis subcapitata (=Pseudokirchneriella subcapitata) provides an insight into genome evolution and environmental adaptations in the Sphaeropleales.</title>
        <authorList>
            <person name="Suzuki S."/>
            <person name="Yamaguchi H."/>
            <person name="Nakajima N."/>
            <person name="Kawachi M."/>
        </authorList>
    </citation>
    <scope>NUCLEOTIDE SEQUENCE [LARGE SCALE GENOMIC DNA]</scope>
    <source>
        <strain evidence="8 9">NIES-35</strain>
    </source>
</reference>
<feature type="domain" description="Myb-like" evidence="6">
    <location>
        <begin position="322"/>
        <end position="371"/>
    </location>
</feature>
<dbReference type="EMBL" id="BDRX01000136">
    <property type="protein sequence ID" value="GBF98823.1"/>
    <property type="molecule type" value="Genomic_DNA"/>
</dbReference>
<dbReference type="CDD" id="cd11660">
    <property type="entry name" value="SANT_TRF"/>
    <property type="match status" value="1"/>
</dbReference>
<dbReference type="PROSITE" id="PS51294">
    <property type="entry name" value="HTH_MYB"/>
    <property type="match status" value="1"/>
</dbReference>
<comment type="subcellular location">
    <subcellularLocation>
        <location evidence="1">Nucleus</location>
    </subcellularLocation>
</comment>
<dbReference type="SMART" id="SM00717">
    <property type="entry name" value="SANT"/>
    <property type="match status" value="1"/>
</dbReference>
<dbReference type="Proteomes" id="UP000247498">
    <property type="component" value="Unassembled WGS sequence"/>
</dbReference>
<gene>
    <name evidence="8" type="ORF">Rsub_11588</name>
</gene>
<evidence type="ECO:0000313" key="8">
    <source>
        <dbReference type="EMBL" id="GBF98823.1"/>
    </source>
</evidence>
<keyword evidence="3" id="KW-0238">DNA-binding</keyword>
<evidence type="ECO:0000256" key="5">
    <source>
        <dbReference type="SAM" id="MobiDB-lite"/>
    </source>
</evidence>
<protein>
    <submittedName>
        <fullName evidence="8">Telomere repeat-binding factor-like</fullName>
    </submittedName>
</protein>
<dbReference type="STRING" id="307507.A0A2V0PLA8"/>
<dbReference type="OrthoDB" id="608866at2759"/>